<dbReference type="EMBL" id="CP023671">
    <property type="protein sequence ID" value="AYE35095.1"/>
    <property type="molecule type" value="Genomic_DNA"/>
</dbReference>
<reference evidence="2 4" key="1">
    <citation type="submission" date="2017-09" db="EMBL/GenBank/DDBJ databases">
        <authorList>
            <person name="Thomas P."/>
            <person name="Seyboldt C."/>
        </authorList>
    </citation>
    <scope>NUCLEOTIDE SEQUENCE [LARGE SCALE GENOMIC DNA]</scope>
    <source>
        <strain evidence="2 4">DSM 7534</strain>
    </source>
</reference>
<keyword evidence="5" id="KW-1185">Reference proteome</keyword>
<evidence type="ECO:0000256" key="1">
    <source>
        <dbReference type="SAM" id="SignalP"/>
    </source>
</evidence>
<keyword evidence="1" id="KW-0732">Signal</keyword>
<protein>
    <submittedName>
        <fullName evidence="2">Cyclic lactone autoinducer peptide</fullName>
    </submittedName>
</protein>
<proteinExistence type="predicted"/>
<dbReference type="EMBL" id="CP099799">
    <property type="protein sequence ID" value="USS01693.1"/>
    <property type="molecule type" value="Genomic_DNA"/>
</dbReference>
<name>A0A9N7JMJ9_CLOSE</name>
<dbReference type="KEGG" id="csep:CP523_12090"/>
<gene>
    <name evidence="2" type="ORF">CP523_12090</name>
    <name evidence="3" type="ORF">NH397_04465</name>
</gene>
<dbReference type="GeneID" id="303561426"/>
<dbReference type="Proteomes" id="UP001055437">
    <property type="component" value="Chromosome"/>
</dbReference>
<accession>A0A9N7JMJ9</accession>
<evidence type="ECO:0000313" key="5">
    <source>
        <dbReference type="Proteomes" id="UP001055437"/>
    </source>
</evidence>
<dbReference type="OrthoDB" id="1809626at2"/>
<sequence length="44" mass="4951">MRKLNKKVLVGVATFATVFASVIATSACFWCTYQPKEPKCLRDK</sequence>
<dbReference type="RefSeq" id="WP_066673506.1">
    <property type="nucleotide sequence ID" value="NZ_CABMIZ010000001.1"/>
</dbReference>
<evidence type="ECO:0000313" key="2">
    <source>
        <dbReference type="EMBL" id="AYE35095.1"/>
    </source>
</evidence>
<evidence type="ECO:0000313" key="3">
    <source>
        <dbReference type="EMBL" id="USS01693.1"/>
    </source>
</evidence>
<dbReference type="PROSITE" id="PS51257">
    <property type="entry name" value="PROKAR_LIPOPROTEIN"/>
    <property type="match status" value="1"/>
</dbReference>
<dbReference type="AlphaFoldDB" id="A0A9N7JMJ9"/>
<dbReference type="NCBIfam" id="TIGR04223">
    <property type="entry name" value="quorum_AgrD"/>
    <property type="match status" value="1"/>
</dbReference>
<dbReference type="InterPro" id="IPR009229">
    <property type="entry name" value="AgrD"/>
</dbReference>
<dbReference type="Proteomes" id="UP000280586">
    <property type="component" value="Chromosome"/>
</dbReference>
<evidence type="ECO:0000313" key="4">
    <source>
        <dbReference type="Proteomes" id="UP000280586"/>
    </source>
</evidence>
<organism evidence="2 4">
    <name type="scientific">Clostridium septicum</name>
    <dbReference type="NCBI Taxonomy" id="1504"/>
    <lineage>
        <taxon>Bacteria</taxon>
        <taxon>Bacillati</taxon>
        <taxon>Bacillota</taxon>
        <taxon>Clostridia</taxon>
        <taxon>Eubacteriales</taxon>
        <taxon>Clostridiaceae</taxon>
        <taxon>Clostridium</taxon>
    </lineage>
</organism>
<reference evidence="3" key="2">
    <citation type="submission" date="2022-06" db="EMBL/GenBank/DDBJ databases">
        <authorList>
            <person name="Holder M.E."/>
            <person name="Ajami N.J."/>
            <person name="Petrosino J.F."/>
        </authorList>
    </citation>
    <scope>NUCLEOTIDE SEQUENCE</scope>
    <source>
        <strain evidence="3">RMA 8861</strain>
    </source>
</reference>
<feature type="chain" id="PRO_5040127127" evidence="1">
    <location>
        <begin position="25"/>
        <end position="44"/>
    </location>
</feature>
<feature type="signal peptide" evidence="1">
    <location>
        <begin position="1"/>
        <end position="24"/>
    </location>
</feature>